<evidence type="ECO:0000313" key="3">
    <source>
        <dbReference type="Proteomes" id="UP000222542"/>
    </source>
</evidence>
<dbReference type="Gramene" id="PHT66296">
    <property type="protein sequence ID" value="PHT66296"/>
    <property type="gene ID" value="T459_30721"/>
</dbReference>
<reference evidence="2 3" key="1">
    <citation type="journal article" date="2014" name="Nat. Genet.">
        <title>Genome sequence of the hot pepper provides insights into the evolution of pungency in Capsicum species.</title>
        <authorList>
            <person name="Kim S."/>
            <person name="Park M."/>
            <person name="Yeom S.I."/>
            <person name="Kim Y.M."/>
            <person name="Lee J.M."/>
            <person name="Lee H.A."/>
            <person name="Seo E."/>
            <person name="Choi J."/>
            <person name="Cheong K."/>
            <person name="Kim K.T."/>
            <person name="Jung K."/>
            <person name="Lee G.W."/>
            <person name="Oh S.K."/>
            <person name="Bae C."/>
            <person name="Kim S.B."/>
            <person name="Lee H.Y."/>
            <person name="Kim S.Y."/>
            <person name="Kim M.S."/>
            <person name="Kang B.C."/>
            <person name="Jo Y.D."/>
            <person name="Yang H.B."/>
            <person name="Jeong H.J."/>
            <person name="Kang W.H."/>
            <person name="Kwon J.K."/>
            <person name="Shin C."/>
            <person name="Lim J.Y."/>
            <person name="Park J.H."/>
            <person name="Huh J.H."/>
            <person name="Kim J.S."/>
            <person name="Kim B.D."/>
            <person name="Cohen O."/>
            <person name="Paran I."/>
            <person name="Suh M.C."/>
            <person name="Lee S.B."/>
            <person name="Kim Y.K."/>
            <person name="Shin Y."/>
            <person name="Noh S.J."/>
            <person name="Park J."/>
            <person name="Seo Y.S."/>
            <person name="Kwon S.Y."/>
            <person name="Kim H.A."/>
            <person name="Park J.M."/>
            <person name="Kim H.J."/>
            <person name="Choi S.B."/>
            <person name="Bosland P.W."/>
            <person name="Reeves G."/>
            <person name="Jo S.H."/>
            <person name="Lee B.W."/>
            <person name="Cho H.T."/>
            <person name="Choi H.S."/>
            <person name="Lee M.S."/>
            <person name="Yu Y."/>
            <person name="Do Choi Y."/>
            <person name="Park B.S."/>
            <person name="van Deynze A."/>
            <person name="Ashrafi H."/>
            <person name="Hill T."/>
            <person name="Kim W.T."/>
            <person name="Pai H.S."/>
            <person name="Ahn H.K."/>
            <person name="Yeam I."/>
            <person name="Giovannoni J.J."/>
            <person name="Rose J.K."/>
            <person name="Sorensen I."/>
            <person name="Lee S.J."/>
            <person name="Kim R.W."/>
            <person name="Choi I.Y."/>
            <person name="Choi B.S."/>
            <person name="Lim J.S."/>
            <person name="Lee Y.H."/>
            <person name="Choi D."/>
        </authorList>
    </citation>
    <scope>NUCLEOTIDE SEQUENCE [LARGE SCALE GENOMIC DNA]</scope>
    <source>
        <strain evidence="3">cv. CM334</strain>
    </source>
</reference>
<keyword evidence="3" id="KW-1185">Reference proteome</keyword>
<dbReference type="EMBL" id="AYRZ02000012">
    <property type="protein sequence ID" value="PHT66296.1"/>
    <property type="molecule type" value="Genomic_DNA"/>
</dbReference>
<dbReference type="Pfam" id="PF01486">
    <property type="entry name" value="K-box"/>
    <property type="match status" value="1"/>
</dbReference>
<feature type="non-terminal residue" evidence="2">
    <location>
        <position position="124"/>
    </location>
</feature>
<dbReference type="GO" id="GO:0006357">
    <property type="term" value="P:regulation of transcription by RNA polymerase II"/>
    <property type="evidence" value="ECO:0000318"/>
    <property type="project" value="GO_Central"/>
</dbReference>
<dbReference type="InterPro" id="IPR002487">
    <property type="entry name" value="TF_Kbox"/>
</dbReference>
<dbReference type="GO" id="GO:0000981">
    <property type="term" value="F:DNA-binding transcription factor activity, RNA polymerase II-specific"/>
    <property type="evidence" value="ECO:0000318"/>
    <property type="project" value="GO_Central"/>
</dbReference>
<dbReference type="Proteomes" id="UP000222542">
    <property type="component" value="Unassembled WGS sequence"/>
</dbReference>
<dbReference type="STRING" id="4072.A0A2G2Y951"/>
<accession>A0A2G2Y951</accession>
<feature type="domain" description="K-box" evidence="1">
    <location>
        <begin position="41"/>
        <end position="124"/>
    </location>
</feature>
<reference evidence="2 3" key="2">
    <citation type="journal article" date="2017" name="Genome Biol.">
        <title>New reference genome sequences of hot pepper reveal the massive evolution of plant disease-resistance genes by retroduplication.</title>
        <authorList>
            <person name="Kim S."/>
            <person name="Park J."/>
            <person name="Yeom S.I."/>
            <person name="Kim Y.M."/>
            <person name="Seo E."/>
            <person name="Kim K.T."/>
            <person name="Kim M.S."/>
            <person name="Lee J.M."/>
            <person name="Cheong K."/>
            <person name="Shin H.S."/>
            <person name="Kim S.B."/>
            <person name="Han K."/>
            <person name="Lee J."/>
            <person name="Park M."/>
            <person name="Lee H.A."/>
            <person name="Lee H.Y."/>
            <person name="Lee Y."/>
            <person name="Oh S."/>
            <person name="Lee J.H."/>
            <person name="Choi E."/>
            <person name="Choi E."/>
            <person name="Lee S.E."/>
            <person name="Jeon J."/>
            <person name="Kim H."/>
            <person name="Choi G."/>
            <person name="Song H."/>
            <person name="Lee J."/>
            <person name="Lee S.C."/>
            <person name="Kwon J.K."/>
            <person name="Lee H.Y."/>
            <person name="Koo N."/>
            <person name="Hong Y."/>
            <person name="Kim R.W."/>
            <person name="Kang W.H."/>
            <person name="Huh J.H."/>
            <person name="Kang B.C."/>
            <person name="Yang T.J."/>
            <person name="Lee Y.H."/>
            <person name="Bennetzen J.L."/>
            <person name="Choi D."/>
        </authorList>
    </citation>
    <scope>NUCLEOTIDE SEQUENCE [LARGE SCALE GENOMIC DNA]</scope>
    <source>
        <strain evidence="3">cv. CM334</strain>
    </source>
</reference>
<dbReference type="GO" id="GO:0000978">
    <property type="term" value="F:RNA polymerase II cis-regulatory region sequence-specific DNA binding"/>
    <property type="evidence" value="ECO:0000318"/>
    <property type="project" value="GO_Central"/>
</dbReference>
<sequence length="124" mass="14474">MIAIGSTFHGSTVEYQSNFHFGILQRYEGHVESEKEISEEIKVAEQSKYSSMKMGELLQTTERQLEEPNADSLPVTDLIHLEKELQTTLMQIRSRKTHLLLEYVKGLHEREKMLREENKLLEVN</sequence>
<name>A0A2G2Y951_CAPAN</name>
<evidence type="ECO:0000259" key="1">
    <source>
        <dbReference type="PROSITE" id="PS51297"/>
    </source>
</evidence>
<dbReference type="PROSITE" id="PS51297">
    <property type="entry name" value="K_BOX"/>
    <property type="match status" value="1"/>
</dbReference>
<gene>
    <name evidence="2" type="ORF">T459_30721</name>
</gene>
<comment type="caution">
    <text evidence="2">The sequence shown here is derived from an EMBL/GenBank/DDBJ whole genome shotgun (WGS) entry which is preliminary data.</text>
</comment>
<dbReference type="GO" id="GO:0005634">
    <property type="term" value="C:nucleus"/>
    <property type="evidence" value="ECO:0007669"/>
    <property type="project" value="InterPro"/>
</dbReference>
<proteinExistence type="predicted"/>
<evidence type="ECO:0000313" key="2">
    <source>
        <dbReference type="EMBL" id="PHT66296.1"/>
    </source>
</evidence>
<protein>
    <submittedName>
        <fullName evidence="2">Agamous-like MADS-box protein AGL27</fullName>
    </submittedName>
</protein>
<organism evidence="2 3">
    <name type="scientific">Capsicum annuum</name>
    <name type="common">Capsicum pepper</name>
    <dbReference type="NCBI Taxonomy" id="4072"/>
    <lineage>
        <taxon>Eukaryota</taxon>
        <taxon>Viridiplantae</taxon>
        <taxon>Streptophyta</taxon>
        <taxon>Embryophyta</taxon>
        <taxon>Tracheophyta</taxon>
        <taxon>Spermatophyta</taxon>
        <taxon>Magnoliopsida</taxon>
        <taxon>eudicotyledons</taxon>
        <taxon>Gunneridae</taxon>
        <taxon>Pentapetalae</taxon>
        <taxon>asterids</taxon>
        <taxon>lamiids</taxon>
        <taxon>Solanales</taxon>
        <taxon>Solanaceae</taxon>
        <taxon>Solanoideae</taxon>
        <taxon>Capsiceae</taxon>
        <taxon>Capsicum</taxon>
    </lineage>
</organism>
<dbReference type="AlphaFoldDB" id="A0A2G2Y951"/>